<feature type="compositionally biased region" description="Low complexity" evidence="1">
    <location>
        <begin position="113"/>
        <end position="127"/>
    </location>
</feature>
<dbReference type="AlphaFoldDB" id="A0A6J4NYE2"/>
<evidence type="ECO:0000313" key="2">
    <source>
        <dbReference type="EMBL" id="CAA9400105.1"/>
    </source>
</evidence>
<feature type="compositionally biased region" description="Basic and acidic residues" evidence="1">
    <location>
        <begin position="188"/>
        <end position="216"/>
    </location>
</feature>
<feature type="compositionally biased region" description="Basic residues" evidence="1">
    <location>
        <begin position="300"/>
        <end position="316"/>
    </location>
</feature>
<evidence type="ECO:0000256" key="1">
    <source>
        <dbReference type="SAM" id="MobiDB-lite"/>
    </source>
</evidence>
<feature type="non-terminal residue" evidence="2">
    <location>
        <position position="377"/>
    </location>
</feature>
<feature type="region of interest" description="Disordered" evidence="1">
    <location>
        <begin position="1"/>
        <end position="377"/>
    </location>
</feature>
<feature type="compositionally biased region" description="Low complexity" evidence="1">
    <location>
        <begin position="138"/>
        <end position="150"/>
    </location>
</feature>
<feature type="compositionally biased region" description="Basic residues" evidence="1">
    <location>
        <begin position="246"/>
        <end position="257"/>
    </location>
</feature>
<feature type="compositionally biased region" description="Basic residues" evidence="1">
    <location>
        <begin position="75"/>
        <end position="84"/>
    </location>
</feature>
<feature type="non-terminal residue" evidence="2">
    <location>
        <position position="1"/>
    </location>
</feature>
<accession>A0A6J4NYE2</accession>
<feature type="compositionally biased region" description="Basic residues" evidence="1">
    <location>
        <begin position="9"/>
        <end position="42"/>
    </location>
</feature>
<dbReference type="EMBL" id="CADCUQ010000380">
    <property type="protein sequence ID" value="CAA9400105.1"/>
    <property type="molecule type" value="Genomic_DNA"/>
</dbReference>
<organism evidence="2">
    <name type="scientific">uncultured Phycisphaerae bacterium</name>
    <dbReference type="NCBI Taxonomy" id="904963"/>
    <lineage>
        <taxon>Bacteria</taxon>
        <taxon>Pseudomonadati</taxon>
        <taxon>Planctomycetota</taxon>
        <taxon>Phycisphaerae</taxon>
        <taxon>environmental samples</taxon>
    </lineage>
</organism>
<feature type="compositionally biased region" description="Low complexity" evidence="1">
    <location>
        <begin position="231"/>
        <end position="245"/>
    </location>
</feature>
<name>A0A6J4NYE2_9BACT</name>
<proteinExistence type="predicted"/>
<feature type="compositionally biased region" description="Basic and acidic residues" evidence="1">
    <location>
        <begin position="59"/>
        <end position="74"/>
    </location>
</feature>
<protein>
    <submittedName>
        <fullName evidence="2">Uncharacterized protein</fullName>
    </submittedName>
</protein>
<sequence>TGGCAGRATRVRGRRHRRHHRLAAGAVPRRRPAGRPGRHRDRRQPELLRLHRHAPVARRARDGRPDGPRRDGRGRGGRPARAARPRGPDRPGEVRLLHQLLRQPDGPEPVGRPPAAAAGAGEAVQPQAPHPDPGGRGLPRAAVRRPGAAVDQELRPGQPVRRDQPHVQQAVRPGAEARVHGDAAGPDPRGRPAEGEPRLRVEQPGHAHRGRGDAGRHVQGAGRAAAADVRQQAGPLAGRPGPALRPARRQRHGRLVGRRVGERERRPVGRPAPPLLDAPQRRPVRLADAPAGRGHEPHRPAARRGRGGRRAVRPRRVLLPAGRPRPRPAEPLAALLRPGPPRPDRAGRRAAGRRRRPPPRSTIDGRQSTLPPTGRRV</sequence>
<feature type="compositionally biased region" description="Basic residues" evidence="1">
    <location>
        <begin position="348"/>
        <end position="358"/>
    </location>
</feature>
<feature type="compositionally biased region" description="Basic and acidic residues" evidence="1">
    <location>
        <begin position="86"/>
        <end position="96"/>
    </location>
</feature>
<gene>
    <name evidence="2" type="ORF">AVDCRST_MAG64-1657</name>
</gene>
<reference evidence="2" key="1">
    <citation type="submission" date="2020-02" db="EMBL/GenBank/DDBJ databases">
        <authorList>
            <person name="Meier V. D."/>
        </authorList>
    </citation>
    <scope>NUCLEOTIDE SEQUENCE</scope>
    <source>
        <strain evidence="2">AVDCRST_MAG64</strain>
    </source>
</reference>